<evidence type="ECO:0000256" key="1">
    <source>
        <dbReference type="SAM" id="Phobius"/>
    </source>
</evidence>
<dbReference type="KEGG" id="mros:EHO51_11325"/>
<feature type="transmembrane region" description="Helical" evidence="1">
    <location>
        <begin position="113"/>
        <end position="131"/>
    </location>
</feature>
<protein>
    <submittedName>
        <fullName evidence="2">Diguanylate cyclase</fullName>
    </submittedName>
</protein>
<feature type="transmembrane region" description="Helical" evidence="1">
    <location>
        <begin position="6"/>
        <end position="24"/>
    </location>
</feature>
<name>A0A3G8M839_9HYPH</name>
<dbReference type="RefSeq" id="WP_124738990.1">
    <property type="nucleotide sequence ID" value="NZ_CP034086.1"/>
</dbReference>
<evidence type="ECO:0000313" key="3">
    <source>
        <dbReference type="Proteomes" id="UP000273982"/>
    </source>
</evidence>
<sequence>MEQDPTLLVLMYFVVPVWLMAGFADWLCHRATNIATTSGAKESVLHLLLFAEVAGPFLAAVLLDINALVLAFMIVMFFAHEATTLWDLSYAVNLREITPIEQHVHSYLEMMPLMGLLLVAARHWAQFLALFGFGDESPRFDIALKAPPLPLAYIVSALVAALLFAVLPYTEELWRGLRANNGRFVPRAARSPAQ</sequence>
<keyword evidence="1" id="KW-0472">Membrane</keyword>
<feature type="transmembrane region" description="Helical" evidence="1">
    <location>
        <begin position="151"/>
        <end position="170"/>
    </location>
</feature>
<gene>
    <name evidence="2" type="ORF">EHO51_11325</name>
</gene>
<dbReference type="AlphaFoldDB" id="A0A3G8M839"/>
<keyword evidence="1" id="KW-0812">Transmembrane</keyword>
<organism evidence="2 3">
    <name type="scientific">Methylocystis rosea</name>
    <dbReference type="NCBI Taxonomy" id="173366"/>
    <lineage>
        <taxon>Bacteria</taxon>
        <taxon>Pseudomonadati</taxon>
        <taxon>Pseudomonadota</taxon>
        <taxon>Alphaproteobacteria</taxon>
        <taxon>Hyphomicrobiales</taxon>
        <taxon>Methylocystaceae</taxon>
        <taxon>Methylocystis</taxon>
    </lineage>
</organism>
<evidence type="ECO:0000313" key="2">
    <source>
        <dbReference type="EMBL" id="AZG77280.1"/>
    </source>
</evidence>
<dbReference type="Proteomes" id="UP000273982">
    <property type="component" value="Chromosome"/>
</dbReference>
<accession>A0A3G8M839</accession>
<keyword evidence="1" id="KW-1133">Transmembrane helix</keyword>
<reference evidence="2 3" key="1">
    <citation type="submission" date="2018-11" db="EMBL/GenBank/DDBJ databases">
        <title>Genome squencing of methanotrophic bacteria isolated from alkaline groundwater in Korea.</title>
        <authorList>
            <person name="Nguyen L.N."/>
        </authorList>
    </citation>
    <scope>NUCLEOTIDE SEQUENCE [LARGE SCALE GENOMIC DNA]</scope>
    <source>
        <strain evidence="2 3">GW6</strain>
    </source>
</reference>
<dbReference type="EMBL" id="CP034086">
    <property type="protein sequence ID" value="AZG77280.1"/>
    <property type="molecule type" value="Genomic_DNA"/>
</dbReference>
<proteinExistence type="predicted"/>